<dbReference type="InterPro" id="IPR052528">
    <property type="entry name" value="Sugar_transport-like"/>
</dbReference>
<dbReference type="KEGG" id="afl:Aflv_0877"/>
<dbReference type="EMBL" id="CP000922">
    <property type="protein sequence ID" value="ACJ33255.1"/>
    <property type="molecule type" value="Genomic_DNA"/>
</dbReference>
<feature type="transmembrane region" description="Helical" evidence="2">
    <location>
        <begin position="356"/>
        <end position="380"/>
    </location>
</feature>
<organism evidence="3 4">
    <name type="scientific">Anoxybacillus flavithermus (strain DSM 21510 / WK1)</name>
    <dbReference type="NCBI Taxonomy" id="491915"/>
    <lineage>
        <taxon>Bacteria</taxon>
        <taxon>Bacillati</taxon>
        <taxon>Bacillota</taxon>
        <taxon>Bacilli</taxon>
        <taxon>Bacillales</taxon>
        <taxon>Anoxybacillaceae</taxon>
        <taxon>Anoxybacillus</taxon>
    </lineage>
</organism>
<feature type="transmembrane region" description="Helical" evidence="2">
    <location>
        <begin position="96"/>
        <end position="116"/>
    </location>
</feature>
<evidence type="ECO:0000256" key="1">
    <source>
        <dbReference type="ARBA" id="ARBA00004651"/>
    </source>
</evidence>
<feature type="transmembrane region" description="Helical" evidence="2">
    <location>
        <begin position="300"/>
        <end position="319"/>
    </location>
</feature>
<dbReference type="PANTHER" id="PTHR23526:SF2">
    <property type="entry name" value="MAJOR FACILITATOR SUPERFAMILY (MFS) PROFILE DOMAIN-CONTAINING PROTEIN"/>
    <property type="match status" value="1"/>
</dbReference>
<keyword evidence="2" id="KW-0472">Membrane</keyword>
<dbReference type="Gene3D" id="1.20.1250.20">
    <property type="entry name" value="MFS general substrate transporter like domains"/>
    <property type="match status" value="1"/>
</dbReference>
<feature type="transmembrane region" description="Helical" evidence="2">
    <location>
        <begin position="54"/>
        <end position="76"/>
    </location>
</feature>
<feature type="transmembrane region" description="Helical" evidence="2">
    <location>
        <begin position="277"/>
        <end position="294"/>
    </location>
</feature>
<dbReference type="Proteomes" id="UP000000742">
    <property type="component" value="Chromosome"/>
</dbReference>
<feature type="transmembrane region" description="Helical" evidence="2">
    <location>
        <begin position="154"/>
        <end position="176"/>
    </location>
</feature>
<dbReference type="Pfam" id="PF07690">
    <property type="entry name" value="MFS_1"/>
    <property type="match status" value="1"/>
</dbReference>
<evidence type="ECO:0000313" key="4">
    <source>
        <dbReference type="Proteomes" id="UP000000742"/>
    </source>
</evidence>
<dbReference type="STRING" id="491915.Aflv_0877"/>
<name>B7GH94_ANOFW</name>
<feature type="transmembrane region" description="Helical" evidence="2">
    <location>
        <begin position="188"/>
        <end position="212"/>
    </location>
</feature>
<keyword evidence="2" id="KW-1133">Transmembrane helix</keyword>
<dbReference type="InterPro" id="IPR036259">
    <property type="entry name" value="MFS_trans_sf"/>
</dbReference>
<dbReference type="HOGENOM" id="CLU_054389_0_0_9"/>
<proteinExistence type="predicted"/>
<gene>
    <name evidence="3" type="ordered locus">Aflv_0877</name>
</gene>
<protein>
    <submittedName>
        <fullName evidence="3">Permease of the major facilitator superfamily</fullName>
    </submittedName>
</protein>
<accession>B7GH94</accession>
<dbReference type="GO" id="GO:0005886">
    <property type="term" value="C:plasma membrane"/>
    <property type="evidence" value="ECO:0007669"/>
    <property type="project" value="UniProtKB-SubCell"/>
</dbReference>
<feature type="transmembrane region" description="Helical" evidence="2">
    <location>
        <begin position="218"/>
        <end position="242"/>
    </location>
</feature>
<dbReference type="GO" id="GO:0022857">
    <property type="term" value="F:transmembrane transporter activity"/>
    <property type="evidence" value="ECO:0007669"/>
    <property type="project" value="InterPro"/>
</dbReference>
<keyword evidence="2" id="KW-0812">Transmembrane</keyword>
<dbReference type="eggNOG" id="COG0477">
    <property type="taxonomic scope" value="Bacteria"/>
</dbReference>
<feature type="transmembrane region" description="Helical" evidence="2">
    <location>
        <begin position="331"/>
        <end position="350"/>
    </location>
</feature>
<feature type="transmembrane region" description="Helical" evidence="2">
    <location>
        <begin position="400"/>
        <end position="420"/>
    </location>
</feature>
<sequence length="451" mass="51038">MLSTGTKLRNVTQQRNNDEELGKFCRALFVYRYKRVGKLLVKKGSLPMNRWKRIIAHICIHQQLFLLLAIGGLYSLSIALSNTFVNVYVWKKVNSFHALGVYNLAIVTWQPFAFIVAGKIAKKIDRVIVLRMGVTFLALFFLVVLFSGNEAMNHLFLLGGLLGIGYGFYWLAFNVLTFEITEPNTRDLFNGLLGAMTSVAGMIGPPLAGWVIASSEKFTGYMTIFLASLCLFIAAVILSFFLHRRGSSGRFALRSVYDERKKDKNWRMITNAHFFQGFREGTFVFIVSIFLFITTGTEKALGVFGLINAVVSFMTYSFASKYIKQRWRLRAILFGGILLYASVFLLVFDLSYTKLMIYGALIAVGYPILLVPYLSLTFDVIGQSNHAKEWRIEYIVMRELFLNGGRAASVLLFLLAITLFDAKEAIPSLMLIVGAGHLIIYFFVRRIRLSM</sequence>
<feature type="transmembrane region" description="Helical" evidence="2">
    <location>
        <begin position="426"/>
        <end position="444"/>
    </location>
</feature>
<dbReference type="AlphaFoldDB" id="B7GH94"/>
<reference evidence="3 4" key="1">
    <citation type="journal article" date="2008" name="Genome Biol.">
        <title>Encapsulated in silica: genome, proteome and physiology of the thermophilic bacterium Anoxybacillus flavithermus WK1.</title>
        <authorList>
            <person name="Saw J.H."/>
            <person name="Mountain B.W."/>
            <person name="Feng L."/>
            <person name="Omelchenko M.V."/>
            <person name="Hou S."/>
            <person name="Saito J.A."/>
            <person name="Stott M.B."/>
            <person name="Li D."/>
            <person name="Zhao G."/>
            <person name="Wu J."/>
            <person name="Galperin M.Y."/>
            <person name="Koonin E.V."/>
            <person name="Makarova K.S."/>
            <person name="Wolf Y.I."/>
            <person name="Rigden D.J."/>
            <person name="Dunfield P.F."/>
            <person name="Wang L."/>
            <person name="Alam M."/>
        </authorList>
    </citation>
    <scope>NUCLEOTIDE SEQUENCE [LARGE SCALE GENOMIC DNA]</scope>
    <source>
        <strain evidence="4">DSM 21510 / WK1</strain>
    </source>
</reference>
<feature type="transmembrane region" description="Helical" evidence="2">
    <location>
        <begin position="128"/>
        <end position="148"/>
    </location>
</feature>
<dbReference type="SUPFAM" id="SSF103473">
    <property type="entry name" value="MFS general substrate transporter"/>
    <property type="match status" value="1"/>
</dbReference>
<comment type="subcellular location">
    <subcellularLocation>
        <location evidence="1">Cell membrane</location>
        <topology evidence="1">Multi-pass membrane protein</topology>
    </subcellularLocation>
</comment>
<evidence type="ECO:0000256" key="2">
    <source>
        <dbReference type="SAM" id="Phobius"/>
    </source>
</evidence>
<dbReference type="PANTHER" id="PTHR23526">
    <property type="entry name" value="INTEGRAL MEMBRANE TRANSPORT PROTEIN-RELATED"/>
    <property type="match status" value="1"/>
</dbReference>
<evidence type="ECO:0000313" key="3">
    <source>
        <dbReference type="EMBL" id="ACJ33255.1"/>
    </source>
</evidence>
<dbReference type="InterPro" id="IPR011701">
    <property type="entry name" value="MFS"/>
</dbReference>